<evidence type="ECO:0000313" key="1">
    <source>
        <dbReference type="EMBL" id="PSV00540.1"/>
    </source>
</evidence>
<evidence type="ECO:0000313" key="2">
    <source>
        <dbReference type="Proteomes" id="UP000241426"/>
    </source>
</evidence>
<organism evidence="1 2">
    <name type="scientific">Photobacterium kishitanii</name>
    <dbReference type="NCBI Taxonomy" id="318456"/>
    <lineage>
        <taxon>Bacteria</taxon>
        <taxon>Pseudomonadati</taxon>
        <taxon>Pseudomonadota</taxon>
        <taxon>Gammaproteobacteria</taxon>
        <taxon>Vibrionales</taxon>
        <taxon>Vibrionaceae</taxon>
        <taxon>Photobacterium</taxon>
    </lineage>
</organism>
<dbReference type="RefSeq" id="WP_107289170.1">
    <property type="nucleotide sequence ID" value="NZ_PYNF01000003.1"/>
</dbReference>
<reference evidence="1 2" key="1">
    <citation type="submission" date="2018-01" db="EMBL/GenBank/DDBJ databases">
        <title>Whole genome sequencing of Histamine producing bacteria.</title>
        <authorList>
            <person name="Butler K."/>
        </authorList>
    </citation>
    <scope>NUCLEOTIDE SEQUENCE [LARGE SCALE GENOMIC DNA]</scope>
    <source>
        <strain evidence="1 2">FS-7.2</strain>
    </source>
</reference>
<dbReference type="EMBL" id="PYNF01000003">
    <property type="protein sequence ID" value="PSV00540.1"/>
    <property type="molecule type" value="Genomic_DNA"/>
</dbReference>
<dbReference type="AlphaFoldDB" id="A0A2T3KLL9"/>
<accession>A0A2T3KLL9</accession>
<protein>
    <submittedName>
        <fullName evidence="1">Uncharacterized protein</fullName>
    </submittedName>
</protein>
<dbReference type="Proteomes" id="UP000241426">
    <property type="component" value="Unassembled WGS sequence"/>
</dbReference>
<gene>
    <name evidence="1" type="ORF">C9J27_05240</name>
</gene>
<sequence length="130" mass="14504">MTYVFIEINNYCSSAPLCYNHLKTPKNTILESNQDGLGIAIDYIMGKLCPLGDVGVKQFNSISLNVVKTPDSLVALLFSVKDPAFKKSAVRLKIETDFALYTNEKLATEILDELKRDQELFKESLGLPIT</sequence>
<comment type="caution">
    <text evidence="1">The sequence shown here is derived from an EMBL/GenBank/DDBJ whole genome shotgun (WGS) entry which is preliminary data.</text>
</comment>
<proteinExistence type="predicted"/>
<name>A0A2T3KLL9_9GAMM</name>